<evidence type="ECO:0000256" key="10">
    <source>
        <dbReference type="ARBA" id="ARBA00029774"/>
    </source>
</evidence>
<name>A0ABY6CKC7_9BACT</name>
<evidence type="ECO:0000256" key="8">
    <source>
        <dbReference type="ARBA" id="ARBA00022741"/>
    </source>
</evidence>
<dbReference type="PANTHER" id="PTHR17490">
    <property type="entry name" value="SUA5"/>
    <property type="match status" value="1"/>
</dbReference>
<dbReference type="SUPFAM" id="SSF55821">
    <property type="entry name" value="YrdC/RibB"/>
    <property type="match status" value="1"/>
</dbReference>
<dbReference type="Proteomes" id="UP001065174">
    <property type="component" value="Chromosome"/>
</dbReference>
<dbReference type="NCBIfam" id="TIGR00057">
    <property type="entry name" value="L-threonylcarbamoyladenylate synthase"/>
    <property type="match status" value="1"/>
</dbReference>
<dbReference type="InterPro" id="IPR017945">
    <property type="entry name" value="DHBP_synth_RibB-like_a/b_dom"/>
</dbReference>
<keyword evidence="6" id="KW-0819">tRNA processing</keyword>
<dbReference type="PANTHER" id="PTHR17490:SF16">
    <property type="entry name" value="THREONYLCARBAMOYL-AMP SYNTHASE"/>
    <property type="match status" value="1"/>
</dbReference>
<proteinExistence type="inferred from homology"/>
<dbReference type="Gene3D" id="3.90.870.10">
    <property type="entry name" value="DHBP synthase"/>
    <property type="match status" value="1"/>
</dbReference>
<evidence type="ECO:0000256" key="7">
    <source>
        <dbReference type="ARBA" id="ARBA00022695"/>
    </source>
</evidence>
<evidence type="ECO:0000256" key="4">
    <source>
        <dbReference type="ARBA" id="ARBA00022490"/>
    </source>
</evidence>
<evidence type="ECO:0000259" key="12">
    <source>
        <dbReference type="PROSITE" id="PS51163"/>
    </source>
</evidence>
<dbReference type="InterPro" id="IPR006070">
    <property type="entry name" value="Sua5-like_dom"/>
</dbReference>
<dbReference type="Pfam" id="PF01300">
    <property type="entry name" value="Sua5_yciO_yrdC"/>
    <property type="match status" value="1"/>
</dbReference>
<evidence type="ECO:0000256" key="2">
    <source>
        <dbReference type="ARBA" id="ARBA00007663"/>
    </source>
</evidence>
<sequence>MAEIGKDIHKAAQLLKEGKLVAIPTDTVYGLAGNAFDTNAIEQIYQVKGRPKSKAFIAQTNSIEKIKGFVTSFPANAESLASKYWPGALTLILDANEKIPTEMLANGRTVGVRICDHPLTLELLELLDFPVALPSANLHGQPSPVTAAQVNSQLGDLIEYILDGGECQIGFESTIVGFNGEKPLILRQGAIAEADILNTLES</sequence>
<keyword evidence="4" id="KW-0963">Cytoplasm</keyword>
<evidence type="ECO:0000256" key="5">
    <source>
        <dbReference type="ARBA" id="ARBA00022679"/>
    </source>
</evidence>
<comment type="catalytic activity">
    <reaction evidence="11">
        <text>L-threonine + hydrogencarbonate + ATP = L-threonylcarbamoyladenylate + diphosphate + H2O</text>
        <dbReference type="Rhea" id="RHEA:36407"/>
        <dbReference type="ChEBI" id="CHEBI:15377"/>
        <dbReference type="ChEBI" id="CHEBI:17544"/>
        <dbReference type="ChEBI" id="CHEBI:30616"/>
        <dbReference type="ChEBI" id="CHEBI:33019"/>
        <dbReference type="ChEBI" id="CHEBI:57926"/>
        <dbReference type="ChEBI" id="CHEBI:73682"/>
        <dbReference type="EC" id="2.7.7.87"/>
    </reaction>
</comment>
<dbReference type="GO" id="GO:0061710">
    <property type="term" value="F:L-threonylcarbamoyladenylate synthase"/>
    <property type="evidence" value="ECO:0007669"/>
    <property type="project" value="UniProtKB-EC"/>
</dbReference>
<evidence type="ECO:0000256" key="1">
    <source>
        <dbReference type="ARBA" id="ARBA00004496"/>
    </source>
</evidence>
<protein>
    <recommendedName>
        <fullName evidence="10">L-threonylcarbamoyladenylate synthase</fullName>
        <ecNumber evidence="3">2.7.7.87</ecNumber>
    </recommendedName>
    <alternativeName>
        <fullName evidence="10">L-threonylcarbamoyladenylate synthase</fullName>
    </alternativeName>
</protein>
<evidence type="ECO:0000313" key="14">
    <source>
        <dbReference type="Proteomes" id="UP001065174"/>
    </source>
</evidence>
<keyword evidence="9" id="KW-0067">ATP-binding</keyword>
<evidence type="ECO:0000256" key="9">
    <source>
        <dbReference type="ARBA" id="ARBA00022840"/>
    </source>
</evidence>
<evidence type="ECO:0000256" key="6">
    <source>
        <dbReference type="ARBA" id="ARBA00022694"/>
    </source>
</evidence>
<feature type="domain" description="YrdC-like" evidence="12">
    <location>
        <begin position="5"/>
        <end position="191"/>
    </location>
</feature>
<reference evidence="13" key="1">
    <citation type="submission" date="2022-09" db="EMBL/GenBank/DDBJ databases">
        <title>Comparative genomics and taxonomic characterization of three novel marine species of genus Reichenbachiella exhibiting antioxidant and polysaccharide degradation activities.</title>
        <authorList>
            <person name="Muhammad N."/>
            <person name="Lee Y.-J."/>
            <person name="Ko J."/>
            <person name="Kim S.-G."/>
        </authorList>
    </citation>
    <scope>NUCLEOTIDE SEQUENCE</scope>
    <source>
        <strain evidence="13">BKB1-1</strain>
    </source>
</reference>
<comment type="similarity">
    <text evidence="2">Belongs to the SUA5 family.</text>
</comment>
<evidence type="ECO:0000313" key="13">
    <source>
        <dbReference type="EMBL" id="UXP30976.1"/>
    </source>
</evidence>
<keyword evidence="5 13" id="KW-0808">Transferase</keyword>
<dbReference type="InterPro" id="IPR050156">
    <property type="entry name" value="TC-AMP_synthase_SUA5"/>
</dbReference>
<dbReference type="RefSeq" id="WP_262308422.1">
    <property type="nucleotide sequence ID" value="NZ_CP106679.1"/>
</dbReference>
<organism evidence="13 14">
    <name type="scientific">Reichenbachiella agarivorans</name>
    <dbReference type="NCBI Taxonomy" id="2979464"/>
    <lineage>
        <taxon>Bacteria</taxon>
        <taxon>Pseudomonadati</taxon>
        <taxon>Bacteroidota</taxon>
        <taxon>Cytophagia</taxon>
        <taxon>Cytophagales</taxon>
        <taxon>Reichenbachiellaceae</taxon>
        <taxon>Reichenbachiella</taxon>
    </lineage>
</organism>
<keyword evidence="7 13" id="KW-0548">Nucleotidyltransferase</keyword>
<comment type="subcellular location">
    <subcellularLocation>
        <location evidence="1">Cytoplasm</location>
    </subcellularLocation>
</comment>
<gene>
    <name evidence="13" type="ORF">N6H18_11505</name>
</gene>
<keyword evidence="8" id="KW-0547">Nucleotide-binding</keyword>
<accession>A0ABY6CKC7</accession>
<dbReference type="PROSITE" id="PS51163">
    <property type="entry name" value="YRDC"/>
    <property type="match status" value="1"/>
</dbReference>
<dbReference type="EMBL" id="CP106679">
    <property type="protein sequence ID" value="UXP30976.1"/>
    <property type="molecule type" value="Genomic_DNA"/>
</dbReference>
<evidence type="ECO:0000256" key="3">
    <source>
        <dbReference type="ARBA" id="ARBA00012584"/>
    </source>
</evidence>
<keyword evidence="14" id="KW-1185">Reference proteome</keyword>
<evidence type="ECO:0000256" key="11">
    <source>
        <dbReference type="ARBA" id="ARBA00048366"/>
    </source>
</evidence>
<dbReference type="EC" id="2.7.7.87" evidence="3"/>